<evidence type="ECO:0000256" key="2">
    <source>
        <dbReference type="ARBA" id="ARBA00004371"/>
    </source>
</evidence>
<comment type="caution">
    <text evidence="24">The sequence shown here is derived from an EMBL/GenBank/DDBJ whole genome shotgun (WGS) entry which is preliminary data.</text>
</comment>
<dbReference type="AlphaFoldDB" id="A0A7W8II64"/>
<evidence type="ECO:0000256" key="22">
    <source>
        <dbReference type="SAM" id="SignalP"/>
    </source>
</evidence>
<keyword evidence="16" id="KW-0865">Zymogen</keyword>
<evidence type="ECO:0000256" key="13">
    <source>
        <dbReference type="ARBA" id="ARBA00022833"/>
    </source>
</evidence>
<evidence type="ECO:0000256" key="15">
    <source>
        <dbReference type="ARBA" id="ARBA00023049"/>
    </source>
</evidence>
<accession>A0A7W8II64</accession>
<dbReference type="Pfam" id="PF04389">
    <property type="entry name" value="Peptidase_M28"/>
    <property type="match status" value="1"/>
</dbReference>
<keyword evidence="13" id="KW-0862">Zinc</keyword>
<evidence type="ECO:0000256" key="16">
    <source>
        <dbReference type="ARBA" id="ARBA00023145"/>
    </source>
</evidence>
<evidence type="ECO:0000256" key="1">
    <source>
        <dbReference type="ARBA" id="ARBA00004240"/>
    </source>
</evidence>
<dbReference type="InterPro" id="IPR039866">
    <property type="entry name" value="CPQ"/>
</dbReference>
<evidence type="ECO:0000256" key="14">
    <source>
        <dbReference type="ARBA" id="ARBA00023034"/>
    </source>
</evidence>
<dbReference type="PANTHER" id="PTHR12053:SF3">
    <property type="entry name" value="CARBOXYPEPTIDASE Q"/>
    <property type="match status" value="1"/>
</dbReference>
<evidence type="ECO:0000313" key="25">
    <source>
        <dbReference type="Proteomes" id="UP000568106"/>
    </source>
</evidence>
<dbReference type="EMBL" id="JACHDY010000002">
    <property type="protein sequence ID" value="MBB5317572.1"/>
    <property type="molecule type" value="Genomic_DNA"/>
</dbReference>
<feature type="signal peptide" evidence="22">
    <location>
        <begin position="1"/>
        <end position="26"/>
    </location>
</feature>
<evidence type="ECO:0000256" key="17">
    <source>
        <dbReference type="ARBA" id="ARBA00023180"/>
    </source>
</evidence>
<proteinExistence type="predicted"/>
<dbReference type="GO" id="GO:0004180">
    <property type="term" value="F:carboxypeptidase activity"/>
    <property type="evidence" value="ECO:0007669"/>
    <property type="project" value="UniProtKB-KW"/>
</dbReference>
<keyword evidence="10 22" id="KW-0732">Signal</keyword>
<evidence type="ECO:0000256" key="8">
    <source>
        <dbReference type="ARBA" id="ARBA00022670"/>
    </source>
</evidence>
<dbReference type="InterPro" id="IPR007484">
    <property type="entry name" value="Peptidase_M28"/>
</dbReference>
<comment type="subcellular location">
    <subcellularLocation>
        <location evidence="1">Endoplasmic reticulum</location>
    </subcellularLocation>
    <subcellularLocation>
        <location evidence="3">Golgi apparatus</location>
    </subcellularLocation>
    <subcellularLocation>
        <location evidence="2">Lysosome</location>
    </subcellularLocation>
    <subcellularLocation>
        <location evidence="4">Secreted</location>
    </subcellularLocation>
</comment>
<keyword evidence="7" id="KW-0121">Carboxypeptidase</keyword>
<sequence>MSFVRAFARWGCCTAAIASFAVPSVAADKKAKDAAVETPSYYGPQPATENIDLTMYARIREEGFKHSHVMEFGGALADGIGPRLTGSPNMAKANAWTRDTLTKIGLENAHLEDWGEFGMGWQQINTWVRMVSPDPEPLWAQAAPWSPATNGPVTGEVVYMNVQEMSDLEKYKGTLKGKIVLLGAMRPTPDITDPLFRRYTDAELKEMETYESRGGRFTPGSPEFAKFLAERMKISEIRKAALKMMADEGSLAVLTPSRDGGDGGGTGIIFDDNGANLARDAQKKENAVTIPNAVMMIEHYNRLGRMVENHVPVTLELNIETKFTGDHEHGFDTVAEIPGTDPKLKDQVVMVGGHLDSWISGTGATDNGAGSIVAMEAVRILKSLGVKPKRTIRIALWSGEEQGLFGSQGYVKQHFGTFAEPKVPEPASVPSFLRQHGALSTTKEWETLDAYYNLDNGTGKVRGVYTQDNWAIAPIFKQWIAPLADLGVTTISNRNTGGTDHLSFDAVGLPGFQYIQDPMDYETRTHHSDMDTYDRLHALDLEQAAVVEAIFLYNTSEREAMMPRKPFPHPELEKQRTAPIPEIYPNAVPPANAAK</sequence>
<comment type="subunit">
    <text evidence="19">Homodimer. The monomeric form is inactive while the homodimer is active.</text>
</comment>
<reference evidence="24" key="1">
    <citation type="submission" date="2020-08" db="EMBL/GenBank/DDBJ databases">
        <title>Genomic Encyclopedia of Type Strains, Phase IV (KMG-V): Genome sequencing to study the core and pangenomes of soil and plant-associated prokaryotes.</title>
        <authorList>
            <person name="Whitman W."/>
        </authorList>
    </citation>
    <scope>NUCLEOTIDE SEQUENCE [LARGE SCALE GENOMIC DNA]</scope>
    <source>
        <strain evidence="24">M8UP27</strain>
    </source>
</reference>
<keyword evidence="15" id="KW-0482">Metalloprotease</keyword>
<keyword evidence="6" id="KW-0964">Secreted</keyword>
<evidence type="ECO:0000256" key="6">
    <source>
        <dbReference type="ARBA" id="ARBA00022525"/>
    </source>
</evidence>
<evidence type="ECO:0000256" key="9">
    <source>
        <dbReference type="ARBA" id="ARBA00022723"/>
    </source>
</evidence>
<evidence type="ECO:0000256" key="5">
    <source>
        <dbReference type="ARBA" id="ARBA00014116"/>
    </source>
</evidence>
<dbReference type="GO" id="GO:0005576">
    <property type="term" value="C:extracellular region"/>
    <property type="evidence" value="ECO:0007669"/>
    <property type="project" value="UniProtKB-SubCell"/>
</dbReference>
<evidence type="ECO:0000256" key="4">
    <source>
        <dbReference type="ARBA" id="ARBA00004613"/>
    </source>
</evidence>
<dbReference type="GO" id="GO:0006508">
    <property type="term" value="P:proteolysis"/>
    <property type="evidence" value="ECO:0007669"/>
    <property type="project" value="UniProtKB-KW"/>
</dbReference>
<evidence type="ECO:0000256" key="12">
    <source>
        <dbReference type="ARBA" id="ARBA00022824"/>
    </source>
</evidence>
<evidence type="ECO:0000256" key="3">
    <source>
        <dbReference type="ARBA" id="ARBA00004555"/>
    </source>
</evidence>
<dbReference type="Proteomes" id="UP000568106">
    <property type="component" value="Unassembled WGS sequence"/>
</dbReference>
<feature type="compositionally biased region" description="Basic and acidic residues" evidence="21">
    <location>
        <begin position="562"/>
        <end position="576"/>
    </location>
</feature>
<keyword evidence="11" id="KW-0378">Hydrolase</keyword>
<keyword evidence="12" id="KW-0256">Endoplasmic reticulum</keyword>
<evidence type="ECO:0000256" key="11">
    <source>
        <dbReference type="ARBA" id="ARBA00022801"/>
    </source>
</evidence>
<keyword evidence="8" id="KW-0645">Protease</keyword>
<keyword evidence="25" id="KW-1185">Reference proteome</keyword>
<feature type="chain" id="PRO_5031080810" description="Carboxypeptidase Q" evidence="22">
    <location>
        <begin position="27"/>
        <end position="595"/>
    </location>
</feature>
<feature type="domain" description="Peptidase M28" evidence="23">
    <location>
        <begin position="333"/>
        <end position="542"/>
    </location>
</feature>
<gene>
    <name evidence="24" type="ORF">HDF09_002241</name>
</gene>
<keyword evidence="18" id="KW-0458">Lysosome</keyword>
<dbReference type="GO" id="GO:0046872">
    <property type="term" value="F:metal ion binding"/>
    <property type="evidence" value="ECO:0007669"/>
    <property type="project" value="UniProtKB-KW"/>
</dbReference>
<organism evidence="24 25">
    <name type="scientific">Tunturiibacter empetritectus</name>
    <dbReference type="NCBI Taxonomy" id="3069691"/>
    <lineage>
        <taxon>Bacteria</taxon>
        <taxon>Pseudomonadati</taxon>
        <taxon>Acidobacteriota</taxon>
        <taxon>Terriglobia</taxon>
        <taxon>Terriglobales</taxon>
        <taxon>Acidobacteriaceae</taxon>
        <taxon>Tunturiibacter</taxon>
    </lineage>
</organism>
<feature type="region of interest" description="Disordered" evidence="21">
    <location>
        <begin position="562"/>
        <end position="595"/>
    </location>
</feature>
<dbReference type="Gene3D" id="3.40.630.10">
    <property type="entry name" value="Zn peptidases"/>
    <property type="match status" value="2"/>
</dbReference>
<dbReference type="PANTHER" id="PTHR12053">
    <property type="entry name" value="PROTEASE FAMILY M28 PLASMA GLUTAMATE CARBOXYPEPTIDASE-RELATED"/>
    <property type="match status" value="1"/>
</dbReference>
<evidence type="ECO:0000256" key="21">
    <source>
        <dbReference type="SAM" id="MobiDB-lite"/>
    </source>
</evidence>
<evidence type="ECO:0000256" key="7">
    <source>
        <dbReference type="ARBA" id="ARBA00022645"/>
    </source>
</evidence>
<evidence type="ECO:0000256" key="19">
    <source>
        <dbReference type="ARBA" id="ARBA00025833"/>
    </source>
</evidence>
<evidence type="ECO:0000313" key="24">
    <source>
        <dbReference type="EMBL" id="MBB5317572.1"/>
    </source>
</evidence>
<keyword evidence="9" id="KW-0479">Metal-binding</keyword>
<dbReference type="GO" id="GO:0070573">
    <property type="term" value="F:metallodipeptidase activity"/>
    <property type="evidence" value="ECO:0007669"/>
    <property type="project" value="InterPro"/>
</dbReference>
<evidence type="ECO:0000259" key="23">
    <source>
        <dbReference type="Pfam" id="PF04389"/>
    </source>
</evidence>
<dbReference type="SUPFAM" id="SSF53187">
    <property type="entry name" value="Zn-dependent exopeptidases"/>
    <property type="match status" value="1"/>
</dbReference>
<evidence type="ECO:0000256" key="20">
    <source>
        <dbReference type="ARBA" id="ARBA00033328"/>
    </source>
</evidence>
<dbReference type="Gene3D" id="3.50.30.30">
    <property type="match status" value="1"/>
</dbReference>
<keyword evidence="14" id="KW-0333">Golgi apparatus</keyword>
<dbReference type="GO" id="GO:0005764">
    <property type="term" value="C:lysosome"/>
    <property type="evidence" value="ECO:0007669"/>
    <property type="project" value="UniProtKB-SubCell"/>
</dbReference>
<keyword evidence="17" id="KW-0325">Glycoprotein</keyword>
<evidence type="ECO:0000256" key="10">
    <source>
        <dbReference type="ARBA" id="ARBA00022729"/>
    </source>
</evidence>
<protein>
    <recommendedName>
        <fullName evidence="5">Carboxypeptidase Q</fullName>
    </recommendedName>
    <alternativeName>
        <fullName evidence="20">Plasma glutamate carboxypeptidase</fullName>
    </alternativeName>
</protein>
<name>A0A7W8II64_9BACT</name>
<evidence type="ECO:0000256" key="18">
    <source>
        <dbReference type="ARBA" id="ARBA00023228"/>
    </source>
</evidence>